<evidence type="ECO:0000256" key="2">
    <source>
        <dbReference type="ARBA" id="ARBA00023172"/>
    </source>
</evidence>
<keyword evidence="1" id="KW-0238">DNA-binding</keyword>
<dbReference type="GO" id="GO:0003677">
    <property type="term" value="F:DNA binding"/>
    <property type="evidence" value="ECO:0007669"/>
    <property type="project" value="UniProtKB-KW"/>
</dbReference>
<dbReference type="Proteomes" id="UP000716291">
    <property type="component" value="Unassembled WGS sequence"/>
</dbReference>
<dbReference type="Gene3D" id="1.10.150.130">
    <property type="match status" value="1"/>
</dbReference>
<feature type="region of interest" description="Disordered" evidence="3">
    <location>
        <begin position="1"/>
        <end position="57"/>
    </location>
</feature>
<dbReference type="EMBL" id="JAANQT010003991">
    <property type="protein sequence ID" value="KAG1300559.1"/>
    <property type="molecule type" value="Genomic_DNA"/>
</dbReference>
<dbReference type="Gene3D" id="1.10.443.10">
    <property type="entry name" value="Intergrase catalytic core"/>
    <property type="match status" value="1"/>
</dbReference>
<dbReference type="SUPFAM" id="SSF47823">
    <property type="entry name" value="lambda integrase-like, N-terminal domain"/>
    <property type="match status" value="1"/>
</dbReference>
<evidence type="ECO:0000313" key="5">
    <source>
        <dbReference type="Proteomes" id="UP000716291"/>
    </source>
</evidence>
<organism evidence="4 5">
    <name type="scientific">Rhizopus oryzae</name>
    <name type="common">Mucormycosis agent</name>
    <name type="synonym">Rhizopus arrhizus var. delemar</name>
    <dbReference type="NCBI Taxonomy" id="64495"/>
    <lineage>
        <taxon>Eukaryota</taxon>
        <taxon>Fungi</taxon>
        <taxon>Fungi incertae sedis</taxon>
        <taxon>Mucoromycota</taxon>
        <taxon>Mucoromycotina</taxon>
        <taxon>Mucoromycetes</taxon>
        <taxon>Mucorales</taxon>
        <taxon>Mucorineae</taxon>
        <taxon>Rhizopodaceae</taxon>
        <taxon>Rhizopus</taxon>
    </lineage>
</organism>
<dbReference type="GO" id="GO:0015074">
    <property type="term" value="P:DNA integration"/>
    <property type="evidence" value="ECO:0007669"/>
    <property type="project" value="InterPro"/>
</dbReference>
<dbReference type="AlphaFoldDB" id="A0A9P7BLA3"/>
<dbReference type="GO" id="GO:0006310">
    <property type="term" value="P:DNA recombination"/>
    <property type="evidence" value="ECO:0007669"/>
    <property type="project" value="UniProtKB-KW"/>
</dbReference>
<dbReference type="InterPro" id="IPR013762">
    <property type="entry name" value="Integrase-like_cat_sf"/>
</dbReference>
<keyword evidence="2" id="KW-0233">DNA recombination</keyword>
<dbReference type="SUPFAM" id="SSF56349">
    <property type="entry name" value="DNA breaking-rejoining enzymes"/>
    <property type="match status" value="1"/>
</dbReference>
<dbReference type="InterPro" id="IPR011010">
    <property type="entry name" value="DNA_brk_join_enz"/>
</dbReference>
<evidence type="ECO:0000313" key="4">
    <source>
        <dbReference type="EMBL" id="KAG1300559.1"/>
    </source>
</evidence>
<keyword evidence="5" id="KW-1185">Reference proteome</keyword>
<reference evidence="4" key="1">
    <citation type="journal article" date="2020" name="Microb. Genom.">
        <title>Genetic diversity of clinical and environmental Mucorales isolates obtained from an investigation of mucormycosis cases among solid organ transplant recipients.</title>
        <authorList>
            <person name="Nguyen M.H."/>
            <person name="Kaul D."/>
            <person name="Muto C."/>
            <person name="Cheng S.J."/>
            <person name="Richter R.A."/>
            <person name="Bruno V.M."/>
            <person name="Liu G."/>
            <person name="Beyhan S."/>
            <person name="Sundermann A.J."/>
            <person name="Mounaud S."/>
            <person name="Pasculle A.W."/>
            <person name="Nierman W.C."/>
            <person name="Driscoll E."/>
            <person name="Cumbie R."/>
            <person name="Clancy C.J."/>
            <person name="Dupont C.L."/>
        </authorList>
    </citation>
    <scope>NUCLEOTIDE SEQUENCE</scope>
    <source>
        <strain evidence="4">GL11</strain>
    </source>
</reference>
<feature type="compositionally biased region" description="Low complexity" evidence="3">
    <location>
        <begin position="30"/>
        <end position="53"/>
    </location>
</feature>
<protein>
    <recommendedName>
        <fullName evidence="6">Core-binding (CB) domain-containing protein</fullName>
    </recommendedName>
</protein>
<gene>
    <name evidence="4" type="ORF">G6F64_012586</name>
</gene>
<dbReference type="PANTHER" id="PTHR35617">
    <property type="entry name" value="PHAGE_INTEGRASE DOMAIN-CONTAINING PROTEIN"/>
    <property type="match status" value="1"/>
</dbReference>
<evidence type="ECO:0008006" key="6">
    <source>
        <dbReference type="Google" id="ProtNLM"/>
    </source>
</evidence>
<evidence type="ECO:0000256" key="3">
    <source>
        <dbReference type="SAM" id="MobiDB-lite"/>
    </source>
</evidence>
<accession>A0A9P7BLA3</accession>
<proteinExistence type="predicted"/>
<dbReference type="PANTHER" id="PTHR35617:SF3">
    <property type="entry name" value="CORE-BINDING (CB) DOMAIN-CONTAINING PROTEIN"/>
    <property type="match status" value="1"/>
</dbReference>
<dbReference type="InterPro" id="IPR010998">
    <property type="entry name" value="Integrase_recombinase_N"/>
</dbReference>
<name>A0A9P7BLA3_RHIOR</name>
<comment type="caution">
    <text evidence="4">The sequence shown here is derived from an EMBL/GenBank/DDBJ whole genome shotgun (WGS) entry which is preliminary data.</text>
</comment>
<dbReference type="OrthoDB" id="2288922at2759"/>
<sequence length="362" mass="39942">MDEANESLRKSSLSGGPLLAQRDLVPSVDPNGPIPTITPSSSSGSNDISQDGSPSTSSELDALRMAIIRNKLANANLNEQAIQDLLTQKLASNPTNKAYRKNQLRFLEWANHNRVSFTAFSGADLINFLATIRQTYNFQVATLKTVRAAVAHLHDNPPSISEDSLINSYLDSLSRQAPPVSIHREQVDMTPSLDYARSIPSQSGTSVKLLQQKLAFLLAMAAFLRPSDLARIPFSSCEVRESDGCLKFQVVSPKETCKKRRIIKPFTVHPHTRDQELCPVQCFIALRDHPGLQARPENSTLFIKSNNIRQPLSASTLSSWLHREFISLSSSESRVSIRSLASSRALDQGVSMDHIVTLGNWV</sequence>
<evidence type="ECO:0000256" key="1">
    <source>
        <dbReference type="ARBA" id="ARBA00023125"/>
    </source>
</evidence>